<evidence type="ECO:0000313" key="2">
    <source>
        <dbReference type="Proteomes" id="UP000015105"/>
    </source>
</evidence>
<reference evidence="1" key="3">
    <citation type="journal article" date="2017" name="Nature">
        <title>Genome sequence of the progenitor of the wheat D genome Aegilops tauschii.</title>
        <authorList>
            <person name="Luo M.C."/>
            <person name="Gu Y.Q."/>
            <person name="Puiu D."/>
            <person name="Wang H."/>
            <person name="Twardziok S.O."/>
            <person name="Deal K.R."/>
            <person name="Huo N."/>
            <person name="Zhu T."/>
            <person name="Wang L."/>
            <person name="Wang Y."/>
            <person name="McGuire P.E."/>
            <person name="Liu S."/>
            <person name="Long H."/>
            <person name="Ramasamy R.K."/>
            <person name="Rodriguez J.C."/>
            <person name="Van S.L."/>
            <person name="Yuan L."/>
            <person name="Wang Z."/>
            <person name="Xia Z."/>
            <person name="Xiao L."/>
            <person name="Anderson O.D."/>
            <person name="Ouyang S."/>
            <person name="Liang Y."/>
            <person name="Zimin A.V."/>
            <person name="Pertea G."/>
            <person name="Qi P."/>
            <person name="Bennetzen J.L."/>
            <person name="Dai X."/>
            <person name="Dawson M.W."/>
            <person name="Muller H.G."/>
            <person name="Kugler K."/>
            <person name="Rivarola-Duarte L."/>
            <person name="Spannagl M."/>
            <person name="Mayer K.F.X."/>
            <person name="Lu F.H."/>
            <person name="Bevan M.W."/>
            <person name="Leroy P."/>
            <person name="Li P."/>
            <person name="You F.M."/>
            <person name="Sun Q."/>
            <person name="Liu Z."/>
            <person name="Lyons E."/>
            <person name="Wicker T."/>
            <person name="Salzberg S.L."/>
            <person name="Devos K.M."/>
            <person name="Dvorak J."/>
        </authorList>
    </citation>
    <scope>NUCLEOTIDE SEQUENCE [LARGE SCALE GENOMIC DNA]</scope>
    <source>
        <strain evidence="1">cv. AL8/78</strain>
    </source>
</reference>
<reference evidence="2" key="1">
    <citation type="journal article" date="2014" name="Science">
        <title>Ancient hybridizations among the ancestral genomes of bread wheat.</title>
        <authorList>
            <consortium name="International Wheat Genome Sequencing Consortium,"/>
            <person name="Marcussen T."/>
            <person name="Sandve S.R."/>
            <person name="Heier L."/>
            <person name="Spannagl M."/>
            <person name="Pfeifer M."/>
            <person name="Jakobsen K.S."/>
            <person name="Wulff B.B."/>
            <person name="Steuernagel B."/>
            <person name="Mayer K.F."/>
            <person name="Olsen O.A."/>
        </authorList>
    </citation>
    <scope>NUCLEOTIDE SEQUENCE [LARGE SCALE GENOMIC DNA]</scope>
    <source>
        <strain evidence="2">cv. AL8/78</strain>
    </source>
</reference>
<dbReference type="Proteomes" id="UP000015105">
    <property type="component" value="Chromosome 2D"/>
</dbReference>
<proteinExistence type="predicted"/>
<dbReference type="EnsemblPlants" id="AET2Gv20217900.27">
    <property type="protein sequence ID" value="AET2Gv20217900.27"/>
    <property type="gene ID" value="AET2Gv20217900"/>
</dbReference>
<evidence type="ECO:0000313" key="1">
    <source>
        <dbReference type="EnsemblPlants" id="AET2Gv20217900.27"/>
    </source>
</evidence>
<dbReference type="Gramene" id="AET2Gv20217900.27">
    <property type="protein sequence ID" value="AET2Gv20217900.27"/>
    <property type="gene ID" value="AET2Gv20217900"/>
</dbReference>
<accession>A0A453APJ4</accession>
<reference evidence="2" key="2">
    <citation type="journal article" date="2017" name="Nat. Plants">
        <title>The Aegilops tauschii genome reveals multiple impacts of transposons.</title>
        <authorList>
            <person name="Zhao G."/>
            <person name="Zou C."/>
            <person name="Li K."/>
            <person name="Wang K."/>
            <person name="Li T."/>
            <person name="Gao L."/>
            <person name="Zhang X."/>
            <person name="Wang H."/>
            <person name="Yang Z."/>
            <person name="Liu X."/>
            <person name="Jiang W."/>
            <person name="Mao L."/>
            <person name="Kong X."/>
            <person name="Jiao Y."/>
            <person name="Jia J."/>
        </authorList>
    </citation>
    <scope>NUCLEOTIDE SEQUENCE [LARGE SCALE GENOMIC DNA]</scope>
    <source>
        <strain evidence="2">cv. AL8/78</strain>
    </source>
</reference>
<reference evidence="1" key="5">
    <citation type="journal article" date="2021" name="G3 (Bethesda)">
        <title>Aegilops tauschii genome assembly Aet v5.0 features greater sequence contiguity and improved annotation.</title>
        <authorList>
            <person name="Wang L."/>
            <person name="Zhu T."/>
            <person name="Rodriguez J.C."/>
            <person name="Deal K.R."/>
            <person name="Dubcovsky J."/>
            <person name="McGuire P.E."/>
            <person name="Lux T."/>
            <person name="Spannagl M."/>
            <person name="Mayer K.F.X."/>
            <person name="Baldrich P."/>
            <person name="Meyers B.C."/>
            <person name="Huo N."/>
            <person name="Gu Y.Q."/>
            <person name="Zhou H."/>
            <person name="Devos K.M."/>
            <person name="Bennetzen J.L."/>
            <person name="Unver T."/>
            <person name="Budak H."/>
            <person name="Gulick P.J."/>
            <person name="Galiba G."/>
            <person name="Kalapos B."/>
            <person name="Nelson D.R."/>
            <person name="Li P."/>
            <person name="You F.M."/>
            <person name="Luo M.C."/>
            <person name="Dvorak J."/>
        </authorList>
    </citation>
    <scope>NUCLEOTIDE SEQUENCE [LARGE SCALE GENOMIC DNA]</scope>
    <source>
        <strain evidence="1">cv. AL8/78</strain>
    </source>
</reference>
<sequence length="53" mass="5826">MFNASTNIVEKVIVMCSVLCCCTVFQHPEHGDFGAYRMVDAWAHGCELGHIGP</sequence>
<reference evidence="1" key="4">
    <citation type="submission" date="2019-03" db="UniProtKB">
        <authorList>
            <consortium name="EnsemblPlants"/>
        </authorList>
    </citation>
    <scope>IDENTIFICATION</scope>
</reference>
<organism evidence="1 2">
    <name type="scientific">Aegilops tauschii subsp. strangulata</name>
    <name type="common">Goatgrass</name>
    <dbReference type="NCBI Taxonomy" id="200361"/>
    <lineage>
        <taxon>Eukaryota</taxon>
        <taxon>Viridiplantae</taxon>
        <taxon>Streptophyta</taxon>
        <taxon>Embryophyta</taxon>
        <taxon>Tracheophyta</taxon>
        <taxon>Spermatophyta</taxon>
        <taxon>Magnoliopsida</taxon>
        <taxon>Liliopsida</taxon>
        <taxon>Poales</taxon>
        <taxon>Poaceae</taxon>
        <taxon>BOP clade</taxon>
        <taxon>Pooideae</taxon>
        <taxon>Triticodae</taxon>
        <taxon>Triticeae</taxon>
        <taxon>Triticinae</taxon>
        <taxon>Aegilops</taxon>
    </lineage>
</organism>
<keyword evidence="2" id="KW-1185">Reference proteome</keyword>
<protein>
    <submittedName>
        <fullName evidence="1">Uncharacterized protein</fullName>
    </submittedName>
</protein>
<name>A0A453APJ4_AEGTS</name>
<dbReference type="AlphaFoldDB" id="A0A453APJ4"/>